<dbReference type="Proteomes" id="UP000011086">
    <property type="component" value="Unassembled WGS sequence"/>
</dbReference>
<dbReference type="SUPFAM" id="SSF57868">
    <property type="entry name" value="Metallothionein"/>
    <property type="match status" value="1"/>
</dbReference>
<gene>
    <name evidence="3" type="ORF">OOU_Y34scaffold00254g4</name>
</gene>
<keyword evidence="1" id="KW-0479">Metal-binding</keyword>
<dbReference type="InterPro" id="IPR017854">
    <property type="entry name" value="Metalthion_dom_sf"/>
</dbReference>
<reference evidence="3" key="1">
    <citation type="journal article" date="2012" name="PLoS Genet.">
        <title>Comparative analysis of the genomes of two field isolates of the rice blast fungus Magnaporthe oryzae.</title>
        <authorList>
            <person name="Xue M."/>
            <person name="Yang J."/>
            <person name="Li Z."/>
            <person name="Hu S."/>
            <person name="Yao N."/>
            <person name="Dean R.A."/>
            <person name="Zhao W."/>
            <person name="Shen M."/>
            <person name="Zhang H."/>
            <person name="Li C."/>
            <person name="Liu L."/>
            <person name="Cao L."/>
            <person name="Xu X."/>
            <person name="Xing Y."/>
            <person name="Hsiang T."/>
            <person name="Zhang Z."/>
            <person name="Xu J.R."/>
            <person name="Peng Y.L."/>
        </authorList>
    </citation>
    <scope>NUCLEOTIDE SEQUENCE</scope>
    <source>
        <strain evidence="3">Y34</strain>
    </source>
</reference>
<evidence type="ECO:0000256" key="2">
    <source>
        <dbReference type="ARBA" id="ARBA00022851"/>
    </source>
</evidence>
<evidence type="ECO:0008006" key="4">
    <source>
        <dbReference type="Google" id="ProtNLM"/>
    </source>
</evidence>
<protein>
    <recommendedName>
        <fullName evidence="4">Metallothionein</fullName>
    </recommendedName>
</protein>
<dbReference type="AlphaFoldDB" id="A0AA97P4H1"/>
<sequence length="50" mass="5263">MAGNCGCSGASSCNCGDKWTRRAALTLQYGTWLSSARTPRLARQRGVGEG</sequence>
<organism evidence="3">
    <name type="scientific">Pyricularia oryzae (strain Y34)</name>
    <name type="common">Rice blast fungus</name>
    <name type="synonym">Magnaporthe oryzae</name>
    <dbReference type="NCBI Taxonomy" id="1143189"/>
    <lineage>
        <taxon>Eukaryota</taxon>
        <taxon>Fungi</taxon>
        <taxon>Dikarya</taxon>
        <taxon>Ascomycota</taxon>
        <taxon>Pezizomycotina</taxon>
        <taxon>Sordariomycetes</taxon>
        <taxon>Sordariomycetidae</taxon>
        <taxon>Magnaporthales</taxon>
        <taxon>Pyriculariaceae</taxon>
        <taxon>Pyricularia</taxon>
    </lineage>
</organism>
<accession>A0AA97P4H1</accession>
<proteinExistence type="predicted"/>
<dbReference type="EMBL" id="JH793212">
    <property type="protein sequence ID" value="ELQ41786.1"/>
    <property type="molecule type" value="Genomic_DNA"/>
</dbReference>
<name>A0AA97P4H1_PYRO3</name>
<evidence type="ECO:0000256" key="1">
    <source>
        <dbReference type="ARBA" id="ARBA00022723"/>
    </source>
</evidence>
<evidence type="ECO:0000313" key="3">
    <source>
        <dbReference type="EMBL" id="ELQ41786.1"/>
    </source>
</evidence>
<keyword evidence="2" id="KW-0480">Metal-thiolate cluster</keyword>
<dbReference type="GO" id="GO:0046872">
    <property type="term" value="F:metal ion binding"/>
    <property type="evidence" value="ECO:0007669"/>
    <property type="project" value="UniProtKB-KW"/>
</dbReference>